<evidence type="ECO:0000313" key="3">
    <source>
        <dbReference type="EMBL" id="WFD43172.1"/>
    </source>
</evidence>
<keyword evidence="4" id="KW-1185">Reference proteome</keyword>
<organism evidence="3 4">
    <name type="scientific">Malassezia psittaci</name>
    <dbReference type="NCBI Taxonomy" id="1821823"/>
    <lineage>
        <taxon>Eukaryota</taxon>
        <taxon>Fungi</taxon>
        <taxon>Dikarya</taxon>
        <taxon>Basidiomycota</taxon>
        <taxon>Ustilaginomycotina</taxon>
        <taxon>Malasseziomycetes</taxon>
        <taxon>Malasseziales</taxon>
        <taxon>Malasseziaceae</taxon>
        <taxon>Malassezia</taxon>
    </lineage>
</organism>
<dbReference type="PANTHER" id="PTHR38149:SF1">
    <property type="entry name" value="ATPASE"/>
    <property type="match status" value="1"/>
</dbReference>
<gene>
    <name evidence="3" type="ORF">MPSI1_001826</name>
</gene>
<feature type="domain" description="ATPase of the ABC class C-terminal" evidence="1">
    <location>
        <begin position="1"/>
        <end position="101"/>
    </location>
</feature>
<evidence type="ECO:0000259" key="1">
    <source>
        <dbReference type="Pfam" id="PF09818"/>
    </source>
</evidence>
<sequence length="239" mass="26625">MEALELDSELIILDEDSCASNFLVRDKTMANLVPDEPITPLVARARDLVQHTGTTVMLVCGSSSAFLSEADVVVQMDHYQLKDITAKAKQYVTNSQPVSYHDNEFAKPRAERMVKIRSLEPNGKVSTRGTSQIQYGHDLLELQAVPQLISTSQTRAIEAVLKQWSQAIHLPTNQANSSCSLHELVKTLDKRLDEQGIDVLQEYARLDGFLARPRRVDLAAAGMYWNFNQSQSITPSSNP</sequence>
<dbReference type="PANTHER" id="PTHR38149">
    <property type="entry name" value="ATPASE"/>
    <property type="match status" value="1"/>
</dbReference>
<name>A0AAF0F9E5_9BASI</name>
<dbReference type="InterPro" id="IPR049069">
    <property type="entry name" value="MRB1590-like_C"/>
</dbReference>
<protein>
    <submittedName>
        <fullName evidence="3">Uncharacterized protein</fullName>
    </submittedName>
</protein>
<dbReference type="EMBL" id="CP118376">
    <property type="protein sequence ID" value="WFD43172.1"/>
    <property type="molecule type" value="Genomic_DNA"/>
</dbReference>
<dbReference type="Proteomes" id="UP001214628">
    <property type="component" value="Chromosome 2"/>
</dbReference>
<feature type="domain" description="MRB1590-like C-terminal" evidence="2">
    <location>
        <begin position="124"/>
        <end position="221"/>
    </location>
</feature>
<dbReference type="AlphaFoldDB" id="A0AAF0F9E5"/>
<evidence type="ECO:0000259" key="2">
    <source>
        <dbReference type="Pfam" id="PF21117"/>
    </source>
</evidence>
<reference evidence="3" key="1">
    <citation type="submission" date="2023-02" db="EMBL/GenBank/DDBJ databases">
        <title>Mating type loci evolution in Malassezia.</title>
        <authorList>
            <person name="Coelho M.A."/>
        </authorList>
    </citation>
    <scope>NUCLEOTIDE SEQUENCE</scope>
    <source>
        <strain evidence="3">CBS 14136</strain>
    </source>
</reference>
<dbReference type="Pfam" id="PF21117">
    <property type="entry name" value="MRB1590_C"/>
    <property type="match status" value="1"/>
</dbReference>
<evidence type="ECO:0000313" key="4">
    <source>
        <dbReference type="Proteomes" id="UP001214628"/>
    </source>
</evidence>
<dbReference type="InterPro" id="IPR019195">
    <property type="entry name" value="ABC_ATPase_put"/>
</dbReference>
<dbReference type="InterPro" id="IPR046834">
    <property type="entry name" value="ABC_ATPase_C"/>
</dbReference>
<dbReference type="Pfam" id="PF09818">
    <property type="entry name" value="ABC_ATPase"/>
    <property type="match status" value="1"/>
</dbReference>
<accession>A0AAF0F9E5</accession>
<proteinExistence type="predicted"/>